<sequence>MPTGQERVEILLQGTRHTPAETLSYYLCEIAGLLENGKADGVEHDDDSGWAFRTFTNAVASAGHN</sequence>
<dbReference type="STRING" id="55209.HA50_26265"/>
<organism evidence="1 2">
    <name type="scientific">Pantoea cypripedii</name>
    <name type="common">Pectobacterium cypripedii</name>
    <name type="synonym">Erwinia cypripedii</name>
    <dbReference type="NCBI Taxonomy" id="55209"/>
    <lineage>
        <taxon>Bacteria</taxon>
        <taxon>Pseudomonadati</taxon>
        <taxon>Pseudomonadota</taxon>
        <taxon>Gammaproteobacteria</taxon>
        <taxon>Enterobacterales</taxon>
        <taxon>Erwiniaceae</taxon>
        <taxon>Pantoea</taxon>
    </lineage>
</organism>
<evidence type="ECO:0000313" key="2">
    <source>
        <dbReference type="Proteomes" id="UP000193749"/>
    </source>
</evidence>
<gene>
    <name evidence="1" type="ORF">HA50_26265</name>
</gene>
<keyword evidence="2" id="KW-1185">Reference proteome</keyword>
<reference evidence="1 2" key="1">
    <citation type="journal article" date="2017" name="Antonie Van Leeuwenhoek">
        <title>Phylogenomic resolution of the bacterial genus Pantoea and its relationship with Erwinia and Tatumella.</title>
        <authorList>
            <person name="Palmer M."/>
            <person name="Steenkamp E.T."/>
            <person name="Coetzee M.P."/>
            <person name="Chan W.Y."/>
            <person name="van Zyl E."/>
            <person name="De Maayer P."/>
            <person name="Coutinho T.A."/>
            <person name="Blom J."/>
            <person name="Smits T.H."/>
            <person name="Duffy B."/>
            <person name="Venter S.N."/>
        </authorList>
    </citation>
    <scope>NUCLEOTIDE SEQUENCE [LARGE SCALE GENOMIC DNA]</scope>
    <source>
        <strain evidence="1 2">LMG 2657</strain>
    </source>
</reference>
<dbReference type="RefSeq" id="WP_084879802.1">
    <property type="nucleotide sequence ID" value="NZ_MLJI01000002.1"/>
</dbReference>
<dbReference type="EMBL" id="MLJI01000002">
    <property type="protein sequence ID" value="ORM90079.1"/>
    <property type="molecule type" value="Genomic_DNA"/>
</dbReference>
<dbReference type="Proteomes" id="UP000193749">
    <property type="component" value="Unassembled WGS sequence"/>
</dbReference>
<protein>
    <submittedName>
        <fullName evidence="1">Uncharacterized protein</fullName>
    </submittedName>
</protein>
<comment type="caution">
    <text evidence="1">The sequence shown here is derived from an EMBL/GenBank/DDBJ whole genome shotgun (WGS) entry which is preliminary data.</text>
</comment>
<dbReference type="OrthoDB" id="9155265at2"/>
<proteinExistence type="predicted"/>
<evidence type="ECO:0000313" key="1">
    <source>
        <dbReference type="EMBL" id="ORM90079.1"/>
    </source>
</evidence>
<name>A0A1X1EMG4_PANCY</name>
<dbReference type="AlphaFoldDB" id="A0A1X1EMG4"/>
<accession>A0A1X1EMG4</accession>